<dbReference type="PANTHER" id="PTHR43065">
    <property type="entry name" value="SENSOR HISTIDINE KINASE"/>
    <property type="match status" value="1"/>
</dbReference>
<feature type="domain" description="Histidine kinase" evidence="14">
    <location>
        <begin position="457"/>
        <end position="671"/>
    </location>
</feature>
<keyword evidence="17" id="KW-1185">Reference proteome</keyword>
<dbReference type="SMART" id="SM00388">
    <property type="entry name" value="HisKA"/>
    <property type="match status" value="1"/>
</dbReference>
<evidence type="ECO:0000256" key="13">
    <source>
        <dbReference type="SAM" id="Phobius"/>
    </source>
</evidence>
<evidence type="ECO:0000256" key="7">
    <source>
        <dbReference type="ARBA" id="ARBA00022679"/>
    </source>
</evidence>
<dbReference type="EMBL" id="JTKH01000006">
    <property type="protein sequence ID" value="KII81009.1"/>
    <property type="molecule type" value="Genomic_DNA"/>
</dbReference>
<evidence type="ECO:0000256" key="12">
    <source>
        <dbReference type="SAM" id="Coils"/>
    </source>
</evidence>
<dbReference type="GO" id="GO:0000155">
    <property type="term" value="F:phosphorelay sensor kinase activity"/>
    <property type="evidence" value="ECO:0007669"/>
    <property type="project" value="InterPro"/>
</dbReference>
<dbReference type="InterPro" id="IPR003594">
    <property type="entry name" value="HATPase_dom"/>
</dbReference>
<dbReference type="Gene3D" id="1.10.287.130">
    <property type="match status" value="1"/>
</dbReference>
<keyword evidence="9 16" id="KW-0418">Kinase</keyword>
<dbReference type="OrthoDB" id="9772100at2"/>
<dbReference type="EC" id="2.7.13.3" evidence="4"/>
<protein>
    <recommendedName>
        <fullName evidence="4">histidine kinase</fullName>
        <ecNumber evidence="4">2.7.13.3</ecNumber>
    </recommendedName>
</protein>
<comment type="caution">
    <text evidence="16">The sequence shown here is derived from an EMBL/GenBank/DDBJ whole genome shotgun (WGS) entry which is preliminary data.</text>
</comment>
<sequence length="682" mass="77154">MANNGGASRTGLIAKWRYRFKSMVRYRLMILTSAPIFLTLLALIGITIYWSIHYTWQSALLDVSERLGVANNSIELIQQKQANHVEAFAESYDFRIQLETNQNDAELQQWISQQKKRYNLDFLCLHRVGDTNHHFRYFDVAQSESFFDVLSEQELDSLDSDLSKRAQVPILESQAVENRGLVSRTVIPVEDNNGQLVGYLDGGLLLNNSTVLVDQIRDLIYSSREDSLRPIGTLTLFLDDLRVSTNVPLDSSGGLGRAIGTPVSDVVRDAVLVEGQQWVNRAYVYDAWYITAYEPIRDRENNVIGMLYTGYLIWPFLKAYITNIAEISITTVFLLLVSGLMVYRGSRDLFNPIEHIHRVVKMIQLGKDTRIGPLGLDDEHELAQLAKQFDNMLDLLRQRKNELKNAAVELEEKIQQRTASLEEKTTELELHIQLLHQTRDKLVVHEKLAALGELTAGIAHEINNPSAVILGNVELIQFELGEESERVKDELEAIHAQIDRIRNITRSLLQYSRKGGVQDEITWQHVNPIVEESITLVKTGSKKRDIEFVTDLQAHTSVEINRNQLLQILVNLQMNAIHAMQGKGRLTVKSEDWQEDGEAKGALIHIEDQGCGIKPENLKRIFSPFYTTKREGTGLGLSVSQSILSQTGGELTATSEWGQGSCFTIRLPNKAETHLLVSTRSQ</sequence>
<dbReference type="InterPro" id="IPR005467">
    <property type="entry name" value="His_kinase_dom"/>
</dbReference>
<dbReference type="InterPro" id="IPR004358">
    <property type="entry name" value="Sig_transdc_His_kin-like_C"/>
</dbReference>
<accession>A0A0C2KBH9</accession>
<dbReference type="InterPro" id="IPR003661">
    <property type="entry name" value="HisK_dim/P_dom"/>
</dbReference>
<dbReference type="CDD" id="cd00082">
    <property type="entry name" value="HisKA"/>
    <property type="match status" value="1"/>
</dbReference>
<evidence type="ECO:0000256" key="2">
    <source>
        <dbReference type="ARBA" id="ARBA00004533"/>
    </source>
</evidence>
<dbReference type="Gene3D" id="3.30.565.10">
    <property type="entry name" value="Histidine kinase-like ATPase, C-terminal domain"/>
    <property type="match status" value="1"/>
</dbReference>
<dbReference type="SMART" id="SM00387">
    <property type="entry name" value="HATPase_c"/>
    <property type="match status" value="1"/>
</dbReference>
<keyword evidence="8 13" id="KW-0812">Transmembrane</keyword>
<evidence type="ECO:0000256" key="6">
    <source>
        <dbReference type="ARBA" id="ARBA00022553"/>
    </source>
</evidence>
<keyword evidence="6" id="KW-0597">Phosphoprotein</keyword>
<evidence type="ECO:0000256" key="5">
    <source>
        <dbReference type="ARBA" id="ARBA00022475"/>
    </source>
</evidence>
<comment type="catalytic activity">
    <reaction evidence="1">
        <text>ATP + protein L-histidine = ADP + protein N-phospho-L-histidine.</text>
        <dbReference type="EC" id="2.7.13.3"/>
    </reaction>
</comment>
<accession>A0A0C2JSI4</accession>
<dbReference type="Pfam" id="PF00512">
    <property type="entry name" value="HisKA"/>
    <property type="match status" value="1"/>
</dbReference>
<keyword evidence="5" id="KW-1003">Cell membrane</keyword>
<evidence type="ECO:0000256" key="4">
    <source>
        <dbReference type="ARBA" id="ARBA00012438"/>
    </source>
</evidence>
<dbReference type="SUPFAM" id="SSF47384">
    <property type="entry name" value="Homodimeric domain of signal transducing histidine kinase"/>
    <property type="match status" value="1"/>
</dbReference>
<dbReference type="AlphaFoldDB" id="A0A0C2JSI4"/>
<evidence type="ECO:0000313" key="16">
    <source>
        <dbReference type="EMBL" id="KII81009.1"/>
    </source>
</evidence>
<dbReference type="GO" id="GO:0005886">
    <property type="term" value="C:plasma membrane"/>
    <property type="evidence" value="ECO:0007669"/>
    <property type="project" value="UniProtKB-SubCell"/>
</dbReference>
<dbReference type="InterPro" id="IPR033463">
    <property type="entry name" value="sCache_3"/>
</dbReference>
<evidence type="ECO:0000256" key="9">
    <source>
        <dbReference type="ARBA" id="ARBA00022777"/>
    </source>
</evidence>
<gene>
    <name evidence="16" type="ORF">OJ16_06945</name>
</gene>
<dbReference type="Gene3D" id="6.10.340.10">
    <property type="match status" value="1"/>
</dbReference>
<dbReference type="PROSITE" id="PS50109">
    <property type="entry name" value="HIS_KIN"/>
    <property type="match status" value="1"/>
</dbReference>
<evidence type="ECO:0000259" key="14">
    <source>
        <dbReference type="PROSITE" id="PS50109"/>
    </source>
</evidence>
<evidence type="ECO:0000256" key="11">
    <source>
        <dbReference type="ARBA" id="ARBA00023136"/>
    </source>
</evidence>
<comment type="subcellular location">
    <subcellularLocation>
        <location evidence="2">Cell inner membrane</location>
    </subcellularLocation>
    <subcellularLocation>
        <location evidence="3">Cell membrane</location>
        <topology evidence="3">Multi-pass membrane protein</topology>
    </subcellularLocation>
</comment>
<dbReference type="Pfam" id="PF02518">
    <property type="entry name" value="HATPase_c"/>
    <property type="match status" value="1"/>
</dbReference>
<dbReference type="InterPro" id="IPR029151">
    <property type="entry name" value="Sensor-like_sf"/>
</dbReference>
<name>A0A0C2JSI4_9VIBR</name>
<evidence type="ECO:0000256" key="1">
    <source>
        <dbReference type="ARBA" id="ARBA00000085"/>
    </source>
</evidence>
<dbReference type="Proteomes" id="UP000031672">
    <property type="component" value="Unassembled WGS sequence"/>
</dbReference>
<dbReference type="Pfam" id="PF17202">
    <property type="entry name" value="sCache_3_3"/>
    <property type="match status" value="1"/>
</dbReference>
<evidence type="ECO:0000256" key="3">
    <source>
        <dbReference type="ARBA" id="ARBA00004651"/>
    </source>
</evidence>
<feature type="coiled-coil region" evidence="12">
    <location>
        <begin position="386"/>
        <end position="427"/>
    </location>
</feature>
<feature type="transmembrane region" description="Helical" evidence="13">
    <location>
        <begin position="28"/>
        <end position="52"/>
    </location>
</feature>
<evidence type="ECO:0000313" key="17">
    <source>
        <dbReference type="Proteomes" id="UP000031672"/>
    </source>
</evidence>
<keyword evidence="7" id="KW-0808">Transferase</keyword>
<keyword evidence="10 13" id="KW-1133">Transmembrane helix</keyword>
<dbReference type="PROSITE" id="PS50885">
    <property type="entry name" value="HAMP"/>
    <property type="match status" value="1"/>
</dbReference>
<evidence type="ECO:0000256" key="10">
    <source>
        <dbReference type="ARBA" id="ARBA00022989"/>
    </source>
</evidence>
<evidence type="ECO:0000256" key="8">
    <source>
        <dbReference type="ARBA" id="ARBA00022692"/>
    </source>
</evidence>
<evidence type="ECO:0000259" key="15">
    <source>
        <dbReference type="PROSITE" id="PS50885"/>
    </source>
</evidence>
<dbReference type="SUPFAM" id="SSF55874">
    <property type="entry name" value="ATPase domain of HSP90 chaperone/DNA topoisomerase II/histidine kinase"/>
    <property type="match status" value="1"/>
</dbReference>
<dbReference type="SUPFAM" id="SSF103190">
    <property type="entry name" value="Sensory domain-like"/>
    <property type="match status" value="1"/>
</dbReference>
<dbReference type="STRING" id="1461322.OJ16_06945"/>
<dbReference type="InterPro" id="IPR036890">
    <property type="entry name" value="HATPase_C_sf"/>
</dbReference>
<reference evidence="16 17" key="1">
    <citation type="submission" date="2014-11" db="EMBL/GenBank/DDBJ databases">
        <title>Draft Genome Sequence of Vibrio piscirenalis strains CECT 8603T and CECT 8604, two marine Gammaproteobacterium isolated from cultured gilthead sea bream (Sparus aurata).</title>
        <authorList>
            <person name="Arahal D.R."/>
            <person name="Rodrigo-Torres L."/>
            <person name="Lucena T."/>
            <person name="Pujalte M.J."/>
        </authorList>
    </citation>
    <scope>NUCLEOTIDE SEQUENCE [LARGE SCALE GENOMIC DNA]</scope>
    <source>
        <strain evidence="16 17">DCR 1-4-2</strain>
    </source>
</reference>
<keyword evidence="12" id="KW-0175">Coiled coil</keyword>
<dbReference type="InterPro" id="IPR036097">
    <property type="entry name" value="HisK_dim/P_sf"/>
</dbReference>
<dbReference type="RefSeq" id="WP_040988687.1">
    <property type="nucleotide sequence ID" value="NZ_JBFRUC010000015.1"/>
</dbReference>
<dbReference type="InterPro" id="IPR003660">
    <property type="entry name" value="HAMP_dom"/>
</dbReference>
<dbReference type="PANTHER" id="PTHR43065:SF22">
    <property type="entry name" value="HISTIDINE KINASE"/>
    <property type="match status" value="1"/>
</dbReference>
<organism evidence="16 17">
    <name type="scientific">Vibrio renipiscarius</name>
    <dbReference type="NCBI Taxonomy" id="1461322"/>
    <lineage>
        <taxon>Bacteria</taxon>
        <taxon>Pseudomonadati</taxon>
        <taxon>Pseudomonadota</taxon>
        <taxon>Gammaproteobacteria</taxon>
        <taxon>Vibrionales</taxon>
        <taxon>Vibrionaceae</taxon>
        <taxon>Vibrio</taxon>
    </lineage>
</organism>
<keyword evidence="11 13" id="KW-0472">Membrane</keyword>
<proteinExistence type="predicted"/>
<dbReference type="PRINTS" id="PR00344">
    <property type="entry name" value="BCTRLSENSOR"/>
</dbReference>
<feature type="domain" description="HAMP" evidence="15">
    <location>
        <begin position="347"/>
        <end position="401"/>
    </location>
</feature>